<sequence>MQPDRFPLDLERLAPAARARPRLRVGVGAAVVLLLLALVVAVVVSAIGQQAGQRTVGSGSVSVPSGGAFESATLEPFDAGASAAPEGRTGADAGAMMFVHVLGAVARPGLFQLRDGARVMDAIAAAGGLTAEADPAGVNLARIVTDGEQFYVPRQGEIPPGIPAAATGSGGVSAPAAKVNLNTATVADLDSLPRIGPTMAQRIIDYRTLNGRFSSVDGLRDVAGIGDKTFAGLEDLITV</sequence>
<dbReference type="GO" id="GO:0015627">
    <property type="term" value="C:type II protein secretion system complex"/>
    <property type="evidence" value="ECO:0007669"/>
    <property type="project" value="TreeGrafter"/>
</dbReference>
<dbReference type="RefSeq" id="WP_134552705.1">
    <property type="nucleotide sequence ID" value="NZ_SOHL01000027.1"/>
</dbReference>
<protein>
    <submittedName>
        <fullName evidence="3">Helix-hairpin-helix domain-containing protein</fullName>
    </submittedName>
</protein>
<evidence type="ECO:0000256" key="1">
    <source>
        <dbReference type="SAM" id="Phobius"/>
    </source>
</evidence>
<proteinExistence type="predicted"/>
<reference evidence="3 4" key="1">
    <citation type="submission" date="2019-03" db="EMBL/GenBank/DDBJ databases">
        <title>Genomics of glacier-inhabiting Cryobacterium strains.</title>
        <authorList>
            <person name="Liu Q."/>
            <person name="Xin Y.-H."/>
        </authorList>
    </citation>
    <scope>NUCLEOTIDE SEQUENCE [LARGE SCALE GENOMIC DNA]</scope>
    <source>
        <strain evidence="3 4">Hz16</strain>
    </source>
</reference>
<dbReference type="SUPFAM" id="SSF47781">
    <property type="entry name" value="RuvA domain 2-like"/>
    <property type="match status" value="1"/>
</dbReference>
<dbReference type="GO" id="GO:0015628">
    <property type="term" value="P:protein secretion by the type II secretion system"/>
    <property type="evidence" value="ECO:0007669"/>
    <property type="project" value="TreeGrafter"/>
</dbReference>
<dbReference type="Gene3D" id="3.10.560.10">
    <property type="entry name" value="Outer membrane lipoprotein wza domain like"/>
    <property type="match status" value="1"/>
</dbReference>
<feature type="transmembrane region" description="Helical" evidence="1">
    <location>
        <begin position="25"/>
        <end position="48"/>
    </location>
</feature>
<dbReference type="AlphaFoldDB" id="A0A4R9ASU4"/>
<keyword evidence="1" id="KW-1133">Transmembrane helix</keyword>
<keyword evidence="1" id="KW-0812">Transmembrane</keyword>
<organism evidence="3 4">
    <name type="scientific">Cryobacterium gelidum</name>
    <dbReference type="NCBI Taxonomy" id="1259164"/>
    <lineage>
        <taxon>Bacteria</taxon>
        <taxon>Bacillati</taxon>
        <taxon>Actinomycetota</taxon>
        <taxon>Actinomycetes</taxon>
        <taxon>Micrococcales</taxon>
        <taxon>Microbacteriaceae</taxon>
        <taxon>Cryobacterium</taxon>
    </lineage>
</organism>
<dbReference type="Proteomes" id="UP000297983">
    <property type="component" value="Unassembled WGS sequence"/>
</dbReference>
<keyword evidence="1" id="KW-0472">Membrane</keyword>
<evidence type="ECO:0000313" key="4">
    <source>
        <dbReference type="Proteomes" id="UP000297983"/>
    </source>
</evidence>
<dbReference type="InterPro" id="IPR010994">
    <property type="entry name" value="RuvA_2-like"/>
</dbReference>
<dbReference type="PANTHER" id="PTHR21180">
    <property type="entry name" value="ENDONUCLEASE/EXONUCLEASE/PHOSPHATASE FAMILY DOMAIN-CONTAINING PROTEIN 1"/>
    <property type="match status" value="1"/>
</dbReference>
<evidence type="ECO:0000313" key="3">
    <source>
        <dbReference type="EMBL" id="TFD68256.1"/>
    </source>
</evidence>
<dbReference type="Pfam" id="PF12836">
    <property type="entry name" value="HHH_3"/>
    <property type="match status" value="1"/>
</dbReference>
<dbReference type="InterPro" id="IPR019554">
    <property type="entry name" value="Soluble_ligand-bd"/>
</dbReference>
<gene>
    <name evidence="3" type="ORF">E3T50_13955</name>
</gene>
<name>A0A4R9ASU4_9MICO</name>
<comment type="caution">
    <text evidence="3">The sequence shown here is derived from an EMBL/GenBank/DDBJ whole genome shotgun (WGS) entry which is preliminary data.</text>
</comment>
<dbReference type="Gene3D" id="1.10.150.320">
    <property type="entry name" value="Photosystem II 12 kDa extrinsic protein"/>
    <property type="match status" value="1"/>
</dbReference>
<dbReference type="Pfam" id="PF10531">
    <property type="entry name" value="SLBB"/>
    <property type="match status" value="1"/>
</dbReference>
<dbReference type="EMBL" id="SOHL01000027">
    <property type="protein sequence ID" value="TFD68256.1"/>
    <property type="molecule type" value="Genomic_DNA"/>
</dbReference>
<keyword evidence="4" id="KW-1185">Reference proteome</keyword>
<dbReference type="InterPro" id="IPR051675">
    <property type="entry name" value="Endo/Exo/Phosphatase_dom_1"/>
</dbReference>
<feature type="domain" description="Soluble ligand binding" evidence="2">
    <location>
        <begin position="99"/>
        <end position="152"/>
    </location>
</feature>
<accession>A0A4R9ASU4</accession>
<evidence type="ECO:0000259" key="2">
    <source>
        <dbReference type="Pfam" id="PF10531"/>
    </source>
</evidence>
<dbReference type="PANTHER" id="PTHR21180:SF32">
    <property type="entry name" value="ENDONUCLEASE_EXONUCLEASE_PHOSPHATASE FAMILY DOMAIN-CONTAINING PROTEIN 1"/>
    <property type="match status" value="1"/>
</dbReference>